<dbReference type="GO" id="GO:0016020">
    <property type="term" value="C:membrane"/>
    <property type="evidence" value="ECO:0007669"/>
    <property type="project" value="UniProtKB-SubCell"/>
</dbReference>
<dbReference type="InterPro" id="IPR040122">
    <property type="entry name" value="Importin_beta"/>
</dbReference>
<dbReference type="OrthoDB" id="7862313at2759"/>
<evidence type="ECO:0000256" key="6">
    <source>
        <dbReference type="ARBA" id="ARBA00022927"/>
    </source>
</evidence>
<dbReference type="PANTHER" id="PTHR10527">
    <property type="entry name" value="IMPORTIN BETA"/>
    <property type="match status" value="1"/>
</dbReference>
<dbReference type="GO" id="GO:0031267">
    <property type="term" value="F:small GTPase binding"/>
    <property type="evidence" value="ECO:0007669"/>
    <property type="project" value="InterPro"/>
</dbReference>
<reference evidence="9 10" key="1">
    <citation type="submission" date="2017-11" db="EMBL/GenBank/DDBJ databases">
        <title>De novo assembly and phasing of dikaryotic genomes from two isolates of Puccinia coronata f. sp. avenae, the causal agent of oat crown rust.</title>
        <authorList>
            <person name="Miller M.E."/>
            <person name="Zhang Y."/>
            <person name="Omidvar V."/>
            <person name="Sperschneider J."/>
            <person name="Schwessinger B."/>
            <person name="Raley C."/>
            <person name="Palmer J.M."/>
            <person name="Garnica D."/>
            <person name="Upadhyaya N."/>
            <person name="Rathjen J."/>
            <person name="Taylor J.M."/>
            <person name="Park R.F."/>
            <person name="Dodds P.N."/>
            <person name="Hirsch C.D."/>
            <person name="Kianian S.F."/>
            <person name="Figueroa M."/>
        </authorList>
    </citation>
    <scope>NUCLEOTIDE SEQUENCE [LARGE SCALE GENOMIC DNA]</scope>
    <source>
        <strain evidence="9">12NC29</strain>
    </source>
</reference>
<feature type="domain" description="Importin N-terminal" evidence="8">
    <location>
        <begin position="75"/>
        <end position="146"/>
    </location>
</feature>
<dbReference type="InterPro" id="IPR057672">
    <property type="entry name" value="TPR_IPO4/5"/>
</dbReference>
<dbReference type="InterPro" id="IPR011989">
    <property type="entry name" value="ARM-like"/>
</dbReference>
<gene>
    <name evidence="9" type="ORF">PCANC_24713</name>
</gene>
<keyword evidence="10" id="KW-1185">Reference proteome</keyword>
<evidence type="ECO:0000256" key="2">
    <source>
        <dbReference type="ARBA" id="ARBA00004496"/>
    </source>
</evidence>
<dbReference type="GO" id="GO:0035673">
    <property type="term" value="F:oligopeptide transmembrane transporter activity"/>
    <property type="evidence" value="ECO:0007669"/>
    <property type="project" value="InterPro"/>
</dbReference>
<dbReference type="Pfam" id="PF25780">
    <property type="entry name" value="TPR_IPO5"/>
    <property type="match status" value="1"/>
</dbReference>
<evidence type="ECO:0000256" key="4">
    <source>
        <dbReference type="ARBA" id="ARBA00022490"/>
    </source>
</evidence>
<evidence type="ECO:0000259" key="8">
    <source>
        <dbReference type="SMART" id="SM00913"/>
    </source>
</evidence>
<evidence type="ECO:0000256" key="1">
    <source>
        <dbReference type="ARBA" id="ARBA00004123"/>
    </source>
</evidence>
<accession>A0A2N5TPL8</accession>
<evidence type="ECO:0000313" key="9">
    <source>
        <dbReference type="EMBL" id="PLW27450.1"/>
    </source>
</evidence>
<name>A0A2N5TPL8_9BASI</name>
<evidence type="ECO:0000256" key="7">
    <source>
        <dbReference type="ARBA" id="ARBA00023242"/>
    </source>
</evidence>
<organism evidence="9 10">
    <name type="scientific">Puccinia coronata f. sp. avenae</name>
    <dbReference type="NCBI Taxonomy" id="200324"/>
    <lineage>
        <taxon>Eukaryota</taxon>
        <taxon>Fungi</taxon>
        <taxon>Dikarya</taxon>
        <taxon>Basidiomycota</taxon>
        <taxon>Pucciniomycotina</taxon>
        <taxon>Pucciniomycetes</taxon>
        <taxon>Pucciniales</taxon>
        <taxon>Pucciniaceae</taxon>
        <taxon>Puccinia</taxon>
    </lineage>
</organism>
<evidence type="ECO:0000256" key="3">
    <source>
        <dbReference type="ARBA" id="ARBA00022448"/>
    </source>
</evidence>
<keyword evidence="7" id="KW-0539">Nucleus</keyword>
<proteinExistence type="predicted"/>
<dbReference type="GO" id="GO:0005737">
    <property type="term" value="C:cytoplasm"/>
    <property type="evidence" value="ECO:0007669"/>
    <property type="project" value="UniProtKB-SubCell"/>
</dbReference>
<dbReference type="InterPro" id="IPR001494">
    <property type="entry name" value="Importin-beta_N"/>
</dbReference>
<dbReference type="STRING" id="200324.A0A2N5TPL8"/>
<evidence type="ECO:0000256" key="5">
    <source>
        <dbReference type="ARBA" id="ARBA00022737"/>
    </source>
</evidence>
<comment type="subcellular location">
    <subcellularLocation>
        <location evidence="2">Cytoplasm</location>
    </subcellularLocation>
    <subcellularLocation>
        <location evidence="1">Nucleus</location>
    </subcellularLocation>
</comment>
<dbReference type="SMART" id="SM00913">
    <property type="entry name" value="IBN_N"/>
    <property type="match status" value="1"/>
</dbReference>
<dbReference type="SUPFAM" id="SSF48371">
    <property type="entry name" value="ARM repeat"/>
    <property type="match status" value="1"/>
</dbReference>
<sequence>MGIYEIFPGYIAPAFQAISVFCLSLPKNQIGTNIFGGAQPFEGLGFLNLSGDWALVGLHGPLYTPLSAQDGISLATRALNKQFYRSLLAIPGLFKILTTCATPAVRQLSAVELRKRVSAGKRKQWKKLQSSMRDIIKSRLLKIITTEPVAITQHAIARVISEIGKYELPEKAWPQLLGLLIKASDSPVAHEREVAIFTLSNLMDTFIDSFAESLPQIYSLLAKTLQDPESLEADEESSIVTFQAMIPQMSVVMGQTLEASDESGAKKCFDTVETLLIIEVPLINSHLAQLVQFNATIGNNKALDESQRIMALNCLLWTIKFKKSNIASLELIKPIVDSLITIGAKDKPKDPKDDSVARTAFQCLDALSTTLSPQAVFPALYA</sequence>
<dbReference type="GO" id="GO:0006606">
    <property type="term" value="P:protein import into nucleus"/>
    <property type="evidence" value="ECO:0007669"/>
    <property type="project" value="InterPro"/>
</dbReference>
<dbReference type="Pfam" id="PF03810">
    <property type="entry name" value="IBN_N"/>
    <property type="match status" value="1"/>
</dbReference>
<dbReference type="Proteomes" id="UP000235388">
    <property type="component" value="Unassembled WGS sequence"/>
</dbReference>
<keyword evidence="6" id="KW-0653">Protein transport</keyword>
<comment type="caution">
    <text evidence="9">The sequence shown here is derived from an EMBL/GenBank/DDBJ whole genome shotgun (WGS) entry which is preliminary data.</text>
</comment>
<dbReference type="EMBL" id="PGCJ01000486">
    <property type="protein sequence ID" value="PLW27450.1"/>
    <property type="molecule type" value="Genomic_DNA"/>
</dbReference>
<dbReference type="InterPro" id="IPR016024">
    <property type="entry name" value="ARM-type_fold"/>
</dbReference>
<keyword evidence="5" id="KW-0677">Repeat</keyword>
<dbReference type="AlphaFoldDB" id="A0A2N5TPL8"/>
<keyword evidence="3" id="KW-0813">Transport</keyword>
<protein>
    <recommendedName>
        <fullName evidence="8">Importin N-terminal domain-containing protein</fullName>
    </recommendedName>
</protein>
<dbReference type="Gene3D" id="1.25.10.10">
    <property type="entry name" value="Leucine-rich Repeat Variant"/>
    <property type="match status" value="1"/>
</dbReference>
<keyword evidence="4" id="KW-0963">Cytoplasm</keyword>
<evidence type="ECO:0000313" key="10">
    <source>
        <dbReference type="Proteomes" id="UP000235388"/>
    </source>
</evidence>